<proteinExistence type="predicted"/>
<reference evidence="2 3" key="1">
    <citation type="submission" date="2020-08" db="EMBL/GenBank/DDBJ databases">
        <authorList>
            <person name="Hejnol A."/>
        </authorList>
    </citation>
    <scope>NUCLEOTIDE SEQUENCE [LARGE SCALE GENOMIC DNA]</scope>
</reference>
<feature type="region of interest" description="Disordered" evidence="1">
    <location>
        <begin position="29"/>
        <end position="136"/>
    </location>
</feature>
<organism evidence="2 3">
    <name type="scientific">Dimorphilus gyrociliatus</name>
    <dbReference type="NCBI Taxonomy" id="2664684"/>
    <lineage>
        <taxon>Eukaryota</taxon>
        <taxon>Metazoa</taxon>
        <taxon>Spiralia</taxon>
        <taxon>Lophotrochozoa</taxon>
        <taxon>Annelida</taxon>
        <taxon>Polychaeta</taxon>
        <taxon>Polychaeta incertae sedis</taxon>
        <taxon>Dinophilidae</taxon>
        <taxon>Dimorphilus</taxon>
    </lineage>
</organism>
<feature type="compositionally biased region" description="Basic and acidic residues" evidence="1">
    <location>
        <begin position="75"/>
        <end position="128"/>
    </location>
</feature>
<evidence type="ECO:0000256" key="1">
    <source>
        <dbReference type="SAM" id="MobiDB-lite"/>
    </source>
</evidence>
<dbReference type="AlphaFoldDB" id="A0A7I8V7P1"/>
<dbReference type="Proteomes" id="UP000549394">
    <property type="component" value="Unassembled WGS sequence"/>
</dbReference>
<evidence type="ECO:0000313" key="3">
    <source>
        <dbReference type="Proteomes" id="UP000549394"/>
    </source>
</evidence>
<evidence type="ECO:0000313" key="2">
    <source>
        <dbReference type="EMBL" id="CAD5112259.1"/>
    </source>
</evidence>
<feature type="compositionally biased region" description="Low complexity" evidence="1">
    <location>
        <begin position="35"/>
        <end position="44"/>
    </location>
</feature>
<accession>A0A7I8V7P1</accession>
<comment type="caution">
    <text evidence="2">The sequence shown here is derived from an EMBL/GenBank/DDBJ whole genome shotgun (WGS) entry which is preliminary data.</text>
</comment>
<sequence>MNNFTSKVTSLSIKGWKDFSSVFTEQKTTLASVDSGPSEGSSLLEGKKKVQNKFSSNKNNKNEDPGQVQPLLDSSPDKEWEDRPTWNGLEREFKADLGVDNNIEHESRAKDPLEEQLKDDKKPKHRDAMNLIDFTQ</sequence>
<name>A0A7I8V7P1_9ANNE</name>
<gene>
    <name evidence="2" type="ORF">DGYR_LOCUS1436</name>
</gene>
<dbReference type="EMBL" id="CAJFCJ010000002">
    <property type="protein sequence ID" value="CAD5112259.1"/>
    <property type="molecule type" value="Genomic_DNA"/>
</dbReference>
<protein>
    <submittedName>
        <fullName evidence="2">DgyrCDS1490</fullName>
    </submittedName>
</protein>
<keyword evidence="3" id="KW-1185">Reference proteome</keyword>